<proteinExistence type="predicted"/>
<evidence type="ECO:0000313" key="2">
    <source>
        <dbReference type="Proteomes" id="UP000823941"/>
    </source>
</evidence>
<protein>
    <submittedName>
        <fullName evidence="1">Uncharacterized protein</fullName>
    </submittedName>
</protein>
<comment type="caution">
    <text evidence="1">The sequence shown here is derived from an EMBL/GenBank/DDBJ whole genome shotgun (WGS) entry which is preliminary data.</text>
</comment>
<gene>
    <name evidence="1" type="ORF">JYU34_022902</name>
</gene>
<accession>A0ABQ7PP15</accession>
<organism evidence="1 2">
    <name type="scientific">Plutella xylostella</name>
    <name type="common">Diamondback moth</name>
    <name type="synonym">Plutella maculipennis</name>
    <dbReference type="NCBI Taxonomy" id="51655"/>
    <lineage>
        <taxon>Eukaryota</taxon>
        <taxon>Metazoa</taxon>
        <taxon>Ecdysozoa</taxon>
        <taxon>Arthropoda</taxon>
        <taxon>Hexapoda</taxon>
        <taxon>Insecta</taxon>
        <taxon>Pterygota</taxon>
        <taxon>Neoptera</taxon>
        <taxon>Endopterygota</taxon>
        <taxon>Lepidoptera</taxon>
        <taxon>Glossata</taxon>
        <taxon>Ditrysia</taxon>
        <taxon>Yponomeutoidea</taxon>
        <taxon>Plutellidae</taxon>
        <taxon>Plutella</taxon>
    </lineage>
</organism>
<dbReference type="EMBL" id="JAHIBW010000278">
    <property type="protein sequence ID" value="KAG7294737.1"/>
    <property type="molecule type" value="Genomic_DNA"/>
</dbReference>
<keyword evidence="2" id="KW-1185">Reference proteome</keyword>
<evidence type="ECO:0000313" key="1">
    <source>
        <dbReference type="EMBL" id="KAG7294737.1"/>
    </source>
</evidence>
<name>A0ABQ7PP15_PLUXY</name>
<feature type="non-terminal residue" evidence="1">
    <location>
        <position position="1"/>
    </location>
</feature>
<sequence length="73" mass="7917">DPFLQHPVLADDEAYSPERPHWSDTSLAVAGTGPALPRRMRARTKTAHTALLRLHGVSPRPPDPLITTSNVGV</sequence>
<reference evidence="1 2" key="1">
    <citation type="submission" date="2021-06" db="EMBL/GenBank/DDBJ databases">
        <title>A haploid diamondback moth (Plutella xylostella L.) genome assembly resolves 31 chromosomes and identifies a diamide resistance mutation.</title>
        <authorList>
            <person name="Ward C.M."/>
            <person name="Perry K.D."/>
            <person name="Baker G."/>
            <person name="Powis K."/>
            <person name="Heckel D.G."/>
            <person name="Baxter S.W."/>
        </authorList>
    </citation>
    <scope>NUCLEOTIDE SEQUENCE [LARGE SCALE GENOMIC DNA]</scope>
    <source>
        <strain evidence="1 2">LV</strain>
        <tissue evidence="1">Single pupa</tissue>
    </source>
</reference>
<dbReference type="Proteomes" id="UP000823941">
    <property type="component" value="Unassembled WGS sequence"/>
</dbReference>